<dbReference type="Gene3D" id="3.90.550.20">
    <property type="match status" value="1"/>
</dbReference>
<evidence type="ECO:0000256" key="1">
    <source>
        <dbReference type="SAM" id="MobiDB-lite"/>
    </source>
</evidence>
<dbReference type="GO" id="GO:0051999">
    <property type="term" value="P:mannosyl-inositol phosphorylceramide biosynthetic process"/>
    <property type="evidence" value="ECO:0007669"/>
    <property type="project" value="TreeGrafter"/>
</dbReference>
<evidence type="ECO:0000313" key="2">
    <source>
        <dbReference type="EMBL" id="PDQ18090.1"/>
    </source>
</evidence>
<dbReference type="SUPFAM" id="SSF53448">
    <property type="entry name" value="Nucleotide-diphospho-sugar transferases"/>
    <property type="match status" value="1"/>
</dbReference>
<dbReference type="Proteomes" id="UP000219182">
    <property type="component" value="Unassembled WGS sequence"/>
</dbReference>
<dbReference type="PANTHER" id="PTHR32385:SF22">
    <property type="entry name" value="MANNOSYL PHOSPHORYLINOSITOL CERAMIDE SYNTHASE SUR1"/>
    <property type="match status" value="1"/>
</dbReference>
<reference evidence="2 3" key="1">
    <citation type="submission" date="2017-09" db="EMBL/GenBank/DDBJ databases">
        <title>Mesorhizobum sanjuanii sp. nov. isolated from nodules of Lotus tenuis in saline-alkaline lowlands of Flooding Pampa.</title>
        <authorList>
            <person name="Sannazzaro A.I."/>
            <person name="Torres Tejerizo G.A."/>
            <person name="Fontana F."/>
            <person name="Cumpa Velazquez L.M."/>
            <person name="Hansen L."/>
            <person name="Pistorio M."/>
            <person name="Estrella M.J."/>
        </authorList>
    </citation>
    <scope>NUCLEOTIDE SEQUENCE [LARGE SCALE GENOMIC DNA]</scope>
    <source>
        <strain evidence="2 3">BSA136</strain>
    </source>
</reference>
<dbReference type="PANTHER" id="PTHR32385">
    <property type="entry name" value="MANNOSYL PHOSPHORYLINOSITOL CERAMIDE SYNTHASE"/>
    <property type="match status" value="1"/>
</dbReference>
<dbReference type="InterPro" id="IPR008441">
    <property type="entry name" value="AfumC-like_glycosyl_Trfase"/>
</dbReference>
<organism evidence="2 3">
    <name type="scientific">Mesorhizobium sanjuanii</name>
    <dbReference type="NCBI Taxonomy" id="2037900"/>
    <lineage>
        <taxon>Bacteria</taxon>
        <taxon>Pseudomonadati</taxon>
        <taxon>Pseudomonadota</taxon>
        <taxon>Alphaproteobacteria</taxon>
        <taxon>Hyphomicrobiales</taxon>
        <taxon>Phyllobacteriaceae</taxon>
        <taxon>Mesorhizobium</taxon>
    </lineage>
</organism>
<dbReference type="GO" id="GO:0000030">
    <property type="term" value="F:mannosyltransferase activity"/>
    <property type="evidence" value="ECO:0007669"/>
    <property type="project" value="TreeGrafter"/>
</dbReference>
<evidence type="ECO:0008006" key="4">
    <source>
        <dbReference type="Google" id="ProtNLM"/>
    </source>
</evidence>
<dbReference type="InterPro" id="IPR051706">
    <property type="entry name" value="Glycosyltransferase_domain"/>
</dbReference>
<feature type="region of interest" description="Disordered" evidence="1">
    <location>
        <begin position="1"/>
        <end position="31"/>
    </location>
</feature>
<dbReference type="GO" id="GO:0016020">
    <property type="term" value="C:membrane"/>
    <property type="evidence" value="ECO:0007669"/>
    <property type="project" value="GOC"/>
</dbReference>
<accession>A0A2A6F809</accession>
<dbReference type="AlphaFoldDB" id="A0A2A6F809"/>
<dbReference type="Pfam" id="PF05704">
    <property type="entry name" value="Caps_synth"/>
    <property type="match status" value="1"/>
</dbReference>
<sequence>MASPPNGSPISGIWRTRSSARGPPDCHMSSKSPWIERGGKCHDCRMNFSKLKPIRDPLTSASLSPARWAASSPALPWPLRRRAAKLCMSYARRSLWRARHIAVDHSQWCSSSTPAGGLGPIWQYWGQGVEEAPPVVKACLRSVQRNKGDRQLVVLDDKTVESHIDLPGHIWDKRTLMSRQHFSNFIRLSLLHRHGGTWLDATILLRQPVPAEIEREDFYILRETTRHPRLVETWFIHARKGHPLIETVLHGLADYWQKYDGLHEYFMFPYHFEASLLLHRRLRRDFLLMPQVGADKPHELQWLLFTPFNEVAHRAVLDCFWLHKLTHRNPRPTTGDRLLWDAIIDGWPAA</sequence>
<evidence type="ECO:0000313" key="3">
    <source>
        <dbReference type="Proteomes" id="UP000219182"/>
    </source>
</evidence>
<keyword evidence="3" id="KW-1185">Reference proteome</keyword>
<name>A0A2A6F809_9HYPH</name>
<comment type="caution">
    <text evidence="2">The sequence shown here is derived from an EMBL/GenBank/DDBJ whole genome shotgun (WGS) entry which is preliminary data.</text>
</comment>
<dbReference type="InterPro" id="IPR029044">
    <property type="entry name" value="Nucleotide-diphossugar_trans"/>
</dbReference>
<protein>
    <recommendedName>
        <fullName evidence="4">Capsular biosynthesis protein</fullName>
    </recommendedName>
</protein>
<proteinExistence type="predicted"/>
<dbReference type="EMBL" id="NWQG01000210">
    <property type="protein sequence ID" value="PDQ18090.1"/>
    <property type="molecule type" value="Genomic_DNA"/>
</dbReference>
<gene>
    <name evidence="2" type="ORF">CN311_26600</name>
</gene>